<organism evidence="1 2">
    <name type="scientific">Brassica napus</name>
    <name type="common">Rape</name>
    <dbReference type="NCBI Taxonomy" id="3708"/>
    <lineage>
        <taxon>Eukaryota</taxon>
        <taxon>Viridiplantae</taxon>
        <taxon>Streptophyta</taxon>
        <taxon>Embryophyta</taxon>
        <taxon>Tracheophyta</taxon>
        <taxon>Spermatophyta</taxon>
        <taxon>Magnoliopsida</taxon>
        <taxon>eudicotyledons</taxon>
        <taxon>Gunneridae</taxon>
        <taxon>Pentapetalae</taxon>
        <taxon>rosids</taxon>
        <taxon>malvids</taxon>
        <taxon>Brassicales</taxon>
        <taxon>Brassicaceae</taxon>
        <taxon>Brassiceae</taxon>
        <taxon>Brassica</taxon>
    </lineage>
</organism>
<keyword evidence="2" id="KW-1185">Reference proteome</keyword>
<dbReference type="SUPFAM" id="SSF56112">
    <property type="entry name" value="Protein kinase-like (PK-like)"/>
    <property type="match status" value="1"/>
</dbReference>
<dbReference type="Proteomes" id="UP000824890">
    <property type="component" value="Unassembled WGS sequence"/>
</dbReference>
<dbReference type="InterPro" id="IPR011009">
    <property type="entry name" value="Kinase-like_dom_sf"/>
</dbReference>
<reference evidence="1 2" key="1">
    <citation type="submission" date="2021-05" db="EMBL/GenBank/DDBJ databases">
        <title>Genome Assembly of Synthetic Allotetraploid Brassica napus Reveals Homoeologous Exchanges between Subgenomes.</title>
        <authorList>
            <person name="Davis J.T."/>
        </authorList>
    </citation>
    <scope>NUCLEOTIDE SEQUENCE [LARGE SCALE GENOMIC DNA]</scope>
    <source>
        <strain evidence="2">cv. Da-Ae</strain>
        <tissue evidence="1">Seedling</tissue>
    </source>
</reference>
<accession>A0ABQ7XKA3</accession>
<name>A0ABQ7XKA3_BRANA</name>
<evidence type="ECO:0000313" key="2">
    <source>
        <dbReference type="Proteomes" id="UP000824890"/>
    </source>
</evidence>
<proteinExistence type="predicted"/>
<protein>
    <submittedName>
        <fullName evidence="1">Uncharacterized protein</fullName>
    </submittedName>
</protein>
<dbReference type="EMBL" id="JAGKQM010000066">
    <property type="protein sequence ID" value="KAH0855523.1"/>
    <property type="molecule type" value="Genomic_DNA"/>
</dbReference>
<comment type="caution">
    <text evidence="1">The sequence shown here is derived from an EMBL/GenBank/DDBJ whole genome shotgun (WGS) entry which is preliminary data.</text>
</comment>
<evidence type="ECO:0000313" key="1">
    <source>
        <dbReference type="EMBL" id="KAH0855523.1"/>
    </source>
</evidence>
<sequence>METEDSHRCSGCRRDCYLHLEVPEGETSVQALVEGTIGFLASESVVTERFNEQTDVFAFGATLIASFDWEGAS</sequence>
<gene>
    <name evidence="1" type="ORF">HID58_007937</name>
</gene>